<name>A0A3A8NN53_9BACT</name>
<keyword evidence="2" id="KW-0732">Signal</keyword>
<dbReference type="EMBL" id="RAWG01000030">
    <property type="protein sequence ID" value="RKH45826.1"/>
    <property type="molecule type" value="Genomic_DNA"/>
</dbReference>
<dbReference type="PROSITE" id="PS51257">
    <property type="entry name" value="PROKAR_LIPOPROTEIN"/>
    <property type="match status" value="1"/>
</dbReference>
<feature type="region of interest" description="Disordered" evidence="1">
    <location>
        <begin position="35"/>
        <end position="58"/>
    </location>
</feature>
<comment type="caution">
    <text evidence="3">The sequence shown here is derived from an EMBL/GenBank/DDBJ whole genome shotgun (WGS) entry which is preliminary data.</text>
</comment>
<feature type="signal peptide" evidence="2">
    <location>
        <begin position="1"/>
        <end position="19"/>
    </location>
</feature>
<keyword evidence="4" id="KW-1185">Reference proteome</keyword>
<proteinExistence type="predicted"/>
<sequence length="95" mass="10432">MKKLGIVLAGLLTSGLGSAFLTACCPDRPPRQEFKLPPGIYGMRDNASTPEGDTGYRLTISQDGRGVVEEFKREGRTYRHEYRVTSKGESDISPP</sequence>
<evidence type="ECO:0000313" key="3">
    <source>
        <dbReference type="EMBL" id="RKH45826.1"/>
    </source>
</evidence>
<organism evidence="3 4">
    <name type="scientific">Corallococcus sicarius</name>
    <dbReference type="NCBI Taxonomy" id="2316726"/>
    <lineage>
        <taxon>Bacteria</taxon>
        <taxon>Pseudomonadati</taxon>
        <taxon>Myxococcota</taxon>
        <taxon>Myxococcia</taxon>
        <taxon>Myxococcales</taxon>
        <taxon>Cystobacterineae</taxon>
        <taxon>Myxococcaceae</taxon>
        <taxon>Corallococcus</taxon>
    </lineage>
</organism>
<reference evidence="4" key="1">
    <citation type="submission" date="2018-09" db="EMBL/GenBank/DDBJ databases">
        <authorList>
            <person name="Livingstone P.G."/>
            <person name="Whitworth D.E."/>
        </authorList>
    </citation>
    <scope>NUCLEOTIDE SEQUENCE [LARGE SCALE GENOMIC DNA]</scope>
    <source>
        <strain evidence="4">CA040B</strain>
    </source>
</reference>
<protein>
    <recommendedName>
        <fullName evidence="5">Lipoprotein</fullName>
    </recommendedName>
</protein>
<dbReference type="Proteomes" id="UP000273405">
    <property type="component" value="Unassembled WGS sequence"/>
</dbReference>
<dbReference type="AlphaFoldDB" id="A0A3A8NN53"/>
<accession>A0A3A8NN53</accession>
<evidence type="ECO:0008006" key="5">
    <source>
        <dbReference type="Google" id="ProtNLM"/>
    </source>
</evidence>
<dbReference type="RefSeq" id="WP_120624484.1">
    <property type="nucleotide sequence ID" value="NZ_RAWG01000030.1"/>
</dbReference>
<evidence type="ECO:0000256" key="1">
    <source>
        <dbReference type="SAM" id="MobiDB-lite"/>
    </source>
</evidence>
<evidence type="ECO:0000313" key="4">
    <source>
        <dbReference type="Proteomes" id="UP000273405"/>
    </source>
</evidence>
<gene>
    <name evidence="3" type="ORF">D7X12_07015</name>
</gene>
<evidence type="ECO:0000256" key="2">
    <source>
        <dbReference type="SAM" id="SignalP"/>
    </source>
</evidence>
<feature type="chain" id="PRO_5017223369" description="Lipoprotein" evidence="2">
    <location>
        <begin position="20"/>
        <end position="95"/>
    </location>
</feature>
<dbReference type="OrthoDB" id="5520027at2"/>